<feature type="binding site" evidence="6">
    <location>
        <position position="59"/>
    </location>
    <ligand>
        <name>ATP</name>
        <dbReference type="ChEBI" id="CHEBI:30616"/>
    </ligand>
</feature>
<dbReference type="InterPro" id="IPR017441">
    <property type="entry name" value="Protein_kinase_ATP_BS"/>
</dbReference>
<comment type="similarity">
    <text evidence="7">Belongs to the protein kinase superfamily.</text>
</comment>
<proteinExistence type="inferred from homology"/>
<dbReference type="RefSeq" id="XP_010431224.1">
    <property type="nucleotide sequence ID" value="XM_010432922.1"/>
</dbReference>
<dbReference type="Pfam" id="PF07714">
    <property type="entry name" value="PK_Tyr_Ser-Thr"/>
    <property type="match status" value="1"/>
</dbReference>
<feature type="domain" description="Protein kinase" evidence="8">
    <location>
        <begin position="31"/>
        <end position="293"/>
    </location>
</feature>
<evidence type="ECO:0000259" key="8">
    <source>
        <dbReference type="PROSITE" id="PS50011"/>
    </source>
</evidence>
<evidence type="ECO:0000256" key="1">
    <source>
        <dbReference type="ARBA" id="ARBA00022527"/>
    </source>
</evidence>
<evidence type="ECO:0000313" key="9">
    <source>
        <dbReference type="Proteomes" id="UP000694864"/>
    </source>
</evidence>
<dbReference type="InterPro" id="IPR000719">
    <property type="entry name" value="Prot_kinase_dom"/>
</dbReference>
<evidence type="ECO:0000313" key="10">
    <source>
        <dbReference type="RefSeq" id="XP_010431224.1"/>
    </source>
</evidence>
<dbReference type="InterPro" id="IPR011009">
    <property type="entry name" value="Kinase-like_dom_sf"/>
</dbReference>
<dbReference type="PROSITE" id="PS00107">
    <property type="entry name" value="PROTEIN_KINASE_ATP"/>
    <property type="match status" value="1"/>
</dbReference>
<dbReference type="GeneID" id="104715526"/>
<accession>A0ABM0TTN8</accession>
<dbReference type="PANTHER" id="PTHR44329">
    <property type="entry name" value="SERINE/THREONINE-PROTEIN KINASE TNNI3K-RELATED"/>
    <property type="match status" value="1"/>
</dbReference>
<dbReference type="SMART" id="SM00220">
    <property type="entry name" value="S_TKc"/>
    <property type="match status" value="1"/>
</dbReference>
<evidence type="ECO:0000256" key="2">
    <source>
        <dbReference type="ARBA" id="ARBA00022679"/>
    </source>
</evidence>
<reference evidence="9" key="1">
    <citation type="journal article" date="2014" name="Nat. Commun.">
        <title>The emerging biofuel crop Camelina sativa retains a highly undifferentiated hexaploid genome structure.</title>
        <authorList>
            <person name="Kagale S."/>
            <person name="Koh C."/>
            <person name="Nixon J."/>
            <person name="Bollina V."/>
            <person name="Clarke W.E."/>
            <person name="Tuteja R."/>
            <person name="Spillane C."/>
            <person name="Robinson S.J."/>
            <person name="Links M.G."/>
            <person name="Clarke C."/>
            <person name="Higgins E.E."/>
            <person name="Huebert T."/>
            <person name="Sharpe A.G."/>
            <person name="Parkin I.A."/>
        </authorList>
    </citation>
    <scope>NUCLEOTIDE SEQUENCE [LARGE SCALE GENOMIC DNA]</scope>
    <source>
        <strain evidence="9">cv. DH55</strain>
    </source>
</reference>
<dbReference type="PROSITE" id="PS50011">
    <property type="entry name" value="PROTEIN_KINASE_DOM"/>
    <property type="match status" value="1"/>
</dbReference>
<name>A0ABM0TTN8_CAMSA</name>
<evidence type="ECO:0000256" key="3">
    <source>
        <dbReference type="ARBA" id="ARBA00022741"/>
    </source>
</evidence>
<keyword evidence="9" id="KW-1185">Reference proteome</keyword>
<dbReference type="Proteomes" id="UP000694864">
    <property type="component" value="Chromosome 9"/>
</dbReference>
<evidence type="ECO:0000256" key="7">
    <source>
        <dbReference type="RuleBase" id="RU000304"/>
    </source>
</evidence>
<keyword evidence="4" id="KW-0418">Kinase</keyword>
<protein>
    <submittedName>
        <fullName evidence="10">Serine/threonine-protein kinase STY17-like</fullName>
    </submittedName>
</protein>
<dbReference type="Gene3D" id="1.10.510.10">
    <property type="entry name" value="Transferase(Phosphotransferase) domain 1"/>
    <property type="match status" value="1"/>
</dbReference>
<keyword evidence="5 6" id="KW-0067">ATP-binding</keyword>
<dbReference type="PIRSF" id="PIRSF000615">
    <property type="entry name" value="TyrPK_CSF1-R"/>
    <property type="match status" value="1"/>
</dbReference>
<evidence type="ECO:0000256" key="5">
    <source>
        <dbReference type="ARBA" id="ARBA00022840"/>
    </source>
</evidence>
<keyword evidence="3 6" id="KW-0547">Nucleotide-binding</keyword>
<organism evidence="9 10">
    <name type="scientific">Camelina sativa</name>
    <name type="common">False flax</name>
    <name type="synonym">Myagrum sativum</name>
    <dbReference type="NCBI Taxonomy" id="90675"/>
    <lineage>
        <taxon>Eukaryota</taxon>
        <taxon>Viridiplantae</taxon>
        <taxon>Streptophyta</taxon>
        <taxon>Embryophyta</taxon>
        <taxon>Tracheophyta</taxon>
        <taxon>Spermatophyta</taxon>
        <taxon>Magnoliopsida</taxon>
        <taxon>eudicotyledons</taxon>
        <taxon>Gunneridae</taxon>
        <taxon>Pentapetalae</taxon>
        <taxon>rosids</taxon>
        <taxon>malvids</taxon>
        <taxon>Brassicales</taxon>
        <taxon>Brassicaceae</taxon>
        <taxon>Camelineae</taxon>
        <taxon>Camelina</taxon>
    </lineage>
</organism>
<dbReference type="InterPro" id="IPR051681">
    <property type="entry name" value="Ser/Thr_Kinases-Pseudokinases"/>
</dbReference>
<keyword evidence="2" id="KW-0808">Transferase</keyword>
<dbReference type="PROSITE" id="PS00108">
    <property type="entry name" value="PROTEIN_KINASE_ST"/>
    <property type="match status" value="1"/>
</dbReference>
<gene>
    <name evidence="10" type="primary">LOC104715526</name>
</gene>
<keyword evidence="1 7" id="KW-0723">Serine/threonine-protein kinase</keyword>
<dbReference type="PANTHER" id="PTHR44329:SF84">
    <property type="entry name" value="PROTEIN KINASE LIKE PROTEIN"/>
    <property type="match status" value="1"/>
</dbReference>
<dbReference type="SUPFAM" id="SSF56112">
    <property type="entry name" value="Protein kinase-like (PK-like)"/>
    <property type="match status" value="1"/>
</dbReference>
<dbReference type="InterPro" id="IPR008271">
    <property type="entry name" value="Ser/Thr_kinase_AS"/>
</dbReference>
<sequence>MAFSNYPSYKKSNKKFNFSISRELLLNPSDVSVGEMIGEGGHSIVYKGLFRNRVPVAVKIMQPSVKSAVSIMDKKKFQNEVLLLSKMRHANIVKFVGACIEPQLAIVTELMEGGTLQRFMWGSKSKPDLKKALTFALDISRAMEFLHSKGIIHCDLKPTNLLVTGDHKHVKLADFGIAREENRDGMTCEAGTCKWMAPEVSSREALRVEEPKHYDHKADVYSFAIVFWELLNLQEPFCGVPNICVPQLVRHGERPSLANTPEEVIPILELCWAQDSGARPEFKEIRQLLTSLLTNLTSDGSIDTLPLSDEEAYDGDIDEDSETPPLTQEHCCKVNKPKEKKKVLVKMLRPFVKIFRACYKP</sequence>
<evidence type="ECO:0000256" key="4">
    <source>
        <dbReference type="ARBA" id="ARBA00022777"/>
    </source>
</evidence>
<evidence type="ECO:0000256" key="6">
    <source>
        <dbReference type="PROSITE-ProRule" id="PRU10141"/>
    </source>
</evidence>
<dbReference type="InterPro" id="IPR001245">
    <property type="entry name" value="Ser-Thr/Tyr_kinase_cat_dom"/>
</dbReference>
<dbReference type="CDD" id="cd13999">
    <property type="entry name" value="STKc_MAP3K-like"/>
    <property type="match status" value="1"/>
</dbReference>
<dbReference type="PRINTS" id="PR00109">
    <property type="entry name" value="TYRKINASE"/>
</dbReference>
<reference evidence="10" key="2">
    <citation type="submission" date="2025-08" db="UniProtKB">
        <authorList>
            <consortium name="RefSeq"/>
        </authorList>
    </citation>
    <scope>IDENTIFICATION</scope>
    <source>
        <tissue evidence="10">Leaf</tissue>
    </source>
</reference>